<evidence type="ECO:0000256" key="2">
    <source>
        <dbReference type="ARBA" id="ARBA00022763"/>
    </source>
</evidence>
<dbReference type="GO" id="GO:0032300">
    <property type="term" value="C:mismatch repair complex"/>
    <property type="evidence" value="ECO:0007669"/>
    <property type="project" value="InterPro"/>
</dbReference>
<accession>A0A3B1ATL8</accession>
<feature type="non-terminal residue" evidence="6">
    <location>
        <position position="1"/>
    </location>
</feature>
<dbReference type="GO" id="GO:0006298">
    <property type="term" value="P:mismatch repair"/>
    <property type="evidence" value="ECO:0007669"/>
    <property type="project" value="InterPro"/>
</dbReference>
<dbReference type="Pfam" id="PF01119">
    <property type="entry name" value="DNA_mis_repair"/>
    <property type="match status" value="1"/>
</dbReference>
<dbReference type="Gene3D" id="3.30.230.10">
    <property type="match status" value="1"/>
</dbReference>
<dbReference type="GO" id="GO:0030983">
    <property type="term" value="F:mismatched DNA binding"/>
    <property type="evidence" value="ECO:0007669"/>
    <property type="project" value="InterPro"/>
</dbReference>
<dbReference type="InterPro" id="IPR036890">
    <property type="entry name" value="HATPase_C_sf"/>
</dbReference>
<dbReference type="Gene3D" id="3.30.565.10">
    <property type="entry name" value="Histidine kinase-like ATPase, C-terminal domain"/>
    <property type="match status" value="1"/>
</dbReference>
<feature type="domain" description="DNA mismatch repair protein S5" evidence="5">
    <location>
        <begin position="208"/>
        <end position="326"/>
    </location>
</feature>
<dbReference type="Pfam" id="PF13589">
    <property type="entry name" value="HATPase_c_3"/>
    <property type="match status" value="1"/>
</dbReference>
<dbReference type="SMART" id="SM01340">
    <property type="entry name" value="DNA_mis_repair"/>
    <property type="match status" value="1"/>
</dbReference>
<dbReference type="InterPro" id="IPR042121">
    <property type="entry name" value="MutL_C_regsub"/>
</dbReference>
<evidence type="ECO:0000313" key="6">
    <source>
        <dbReference type="EMBL" id="VAX02688.1"/>
    </source>
</evidence>
<evidence type="ECO:0000259" key="4">
    <source>
        <dbReference type="SMART" id="SM00853"/>
    </source>
</evidence>
<dbReference type="AlphaFoldDB" id="A0A3B1ATL8"/>
<dbReference type="InterPro" id="IPR014721">
    <property type="entry name" value="Ribsml_uS5_D2-typ_fold_subgr"/>
</dbReference>
<evidence type="ECO:0000259" key="5">
    <source>
        <dbReference type="SMART" id="SM01340"/>
    </source>
</evidence>
<dbReference type="SMART" id="SM00853">
    <property type="entry name" value="MutL_C"/>
    <property type="match status" value="1"/>
</dbReference>
<dbReference type="InterPro" id="IPR014790">
    <property type="entry name" value="MutL_C"/>
</dbReference>
<dbReference type="Gene3D" id="3.30.1540.20">
    <property type="entry name" value="MutL, C-terminal domain, dimerisation subdomain"/>
    <property type="match status" value="1"/>
</dbReference>
<dbReference type="GO" id="GO:0140664">
    <property type="term" value="F:ATP-dependent DNA damage sensor activity"/>
    <property type="evidence" value="ECO:0007669"/>
    <property type="project" value="InterPro"/>
</dbReference>
<dbReference type="NCBIfam" id="TIGR00585">
    <property type="entry name" value="mutl"/>
    <property type="match status" value="1"/>
</dbReference>
<reference evidence="6" key="1">
    <citation type="submission" date="2018-06" db="EMBL/GenBank/DDBJ databases">
        <authorList>
            <person name="Zhirakovskaya E."/>
        </authorList>
    </citation>
    <scope>NUCLEOTIDE SEQUENCE</scope>
</reference>
<evidence type="ECO:0000256" key="1">
    <source>
        <dbReference type="ARBA" id="ARBA00006082"/>
    </source>
</evidence>
<protein>
    <submittedName>
        <fullName evidence="6">DNA mismatch repair protein MutL</fullName>
    </submittedName>
</protein>
<dbReference type="InterPro" id="IPR002099">
    <property type="entry name" value="MutL/Mlh/PMS"/>
</dbReference>
<comment type="similarity">
    <text evidence="1">Belongs to the DNA mismatch repair MutL/HexB family.</text>
</comment>
<dbReference type="Pfam" id="PF08676">
    <property type="entry name" value="MutL_C"/>
    <property type="match status" value="1"/>
</dbReference>
<dbReference type="InterPro" id="IPR014762">
    <property type="entry name" value="DNA_mismatch_repair_CS"/>
</dbReference>
<dbReference type="GO" id="GO:0016887">
    <property type="term" value="F:ATP hydrolysis activity"/>
    <property type="evidence" value="ECO:0007669"/>
    <property type="project" value="InterPro"/>
</dbReference>
<organism evidence="6">
    <name type="scientific">hydrothermal vent metagenome</name>
    <dbReference type="NCBI Taxonomy" id="652676"/>
    <lineage>
        <taxon>unclassified sequences</taxon>
        <taxon>metagenomes</taxon>
        <taxon>ecological metagenomes</taxon>
    </lineage>
</organism>
<dbReference type="InterPro" id="IPR020667">
    <property type="entry name" value="DNA_mismatch_repair_MutL"/>
</dbReference>
<dbReference type="PANTHER" id="PTHR10073">
    <property type="entry name" value="DNA MISMATCH REPAIR PROTEIN MLH, PMS, MUTL"/>
    <property type="match status" value="1"/>
</dbReference>
<gene>
    <name evidence="6" type="ORF">MNBD_GAMMA19-88</name>
</gene>
<dbReference type="HAMAP" id="MF_00149">
    <property type="entry name" value="DNA_mis_repair"/>
    <property type="match status" value="1"/>
</dbReference>
<dbReference type="FunFam" id="3.30.565.10:FF:000003">
    <property type="entry name" value="DNA mismatch repair endonuclease MutL"/>
    <property type="match status" value="1"/>
</dbReference>
<dbReference type="SUPFAM" id="SSF55874">
    <property type="entry name" value="ATPase domain of HSP90 chaperone/DNA topoisomerase II/histidine kinase"/>
    <property type="match status" value="1"/>
</dbReference>
<keyword evidence="3" id="KW-0234">DNA repair</keyword>
<dbReference type="CDD" id="cd16926">
    <property type="entry name" value="HATPase_MutL-MLH-PMS-like"/>
    <property type="match status" value="1"/>
</dbReference>
<dbReference type="GO" id="GO:0005524">
    <property type="term" value="F:ATP binding"/>
    <property type="evidence" value="ECO:0007669"/>
    <property type="project" value="InterPro"/>
</dbReference>
<dbReference type="NCBIfam" id="NF000949">
    <property type="entry name" value="PRK00095.1-2"/>
    <property type="match status" value="1"/>
</dbReference>
<proteinExistence type="inferred from homology"/>
<dbReference type="SUPFAM" id="SSF54211">
    <property type="entry name" value="Ribosomal protein S5 domain 2-like"/>
    <property type="match status" value="1"/>
</dbReference>
<dbReference type="InterPro" id="IPR020568">
    <property type="entry name" value="Ribosomal_Su5_D2-typ_SF"/>
</dbReference>
<dbReference type="SUPFAM" id="SSF118116">
    <property type="entry name" value="DNA mismatch repair protein MutL"/>
    <property type="match status" value="1"/>
</dbReference>
<dbReference type="PANTHER" id="PTHR10073:SF12">
    <property type="entry name" value="DNA MISMATCH REPAIR PROTEIN MLH1"/>
    <property type="match status" value="1"/>
</dbReference>
<dbReference type="CDD" id="cd03482">
    <property type="entry name" value="MutL_Trans_MutL"/>
    <property type="match status" value="1"/>
</dbReference>
<dbReference type="InterPro" id="IPR042120">
    <property type="entry name" value="MutL_C_dimsub"/>
</dbReference>
<evidence type="ECO:0000256" key="3">
    <source>
        <dbReference type="ARBA" id="ARBA00023204"/>
    </source>
</evidence>
<name>A0A3B1ATL8_9ZZZZ</name>
<dbReference type="InterPro" id="IPR038973">
    <property type="entry name" value="MutL/Mlh/Pms-like"/>
</dbReference>
<dbReference type="FunFam" id="3.30.230.10:FF:000013">
    <property type="entry name" value="DNA mismatch repair endonuclease MutL"/>
    <property type="match status" value="1"/>
</dbReference>
<sequence length="601" mass="66713">KLSTRLANQIAAGEVVERPSAVVKELIENSLDAGARSIEVEVEGGGTRLIRLRDDGCGIDKEDFALALSRHATSKIHSFDDLEGVASLGFRGEALPSISSVSRLELRSRVQGSESGWRVTGDGGDKVSKLEPVAHPQGTTIEVRDLFFNTPARRKFLRTEKTEFTHLEKVVKRIALSRFDVGITLSHNQRVVQKWRPVSEQAEQLQRVAQVCGTTFAENTLQIEFQAAGMRLWGWVALPTFSRSQADLQYFFVNGRIVRDKLVTHAIRQSYQDVLYHGRHPAYVLYLELDPTMVDVNVHPTKHEVRFREGRMVHDFLFRSLHQALAEARPDAAVPLAVSETTAFSAPPAADSFPTQPTQQFGLSYPRPASSGVSPRAVQEHLQGYQALAQPVTTGETTNPDSTENTDIPILGYAIAQLHGVYILAENQHGLVLVDMHAAHERITYERMKNALEGEGVKSQPLLVPLSINVSEAEAKLPATFDNVFAELGFVVESMGPETIVVRQVPSLLRDADIEGLVRDVLSDLSTHGTTRRVREAINELLGTMACHGSVRANRRLSLPEMNALLRDMETTERSGQCNHGRPTWVQMNMDQLDKLFMRGQ</sequence>
<dbReference type="EMBL" id="UOFV01000339">
    <property type="protein sequence ID" value="VAX02688.1"/>
    <property type="molecule type" value="Genomic_DNA"/>
</dbReference>
<dbReference type="Gene3D" id="3.30.1370.100">
    <property type="entry name" value="MutL, C-terminal domain, regulatory subdomain"/>
    <property type="match status" value="1"/>
</dbReference>
<dbReference type="PROSITE" id="PS00058">
    <property type="entry name" value="DNA_MISMATCH_REPAIR_1"/>
    <property type="match status" value="1"/>
</dbReference>
<dbReference type="InterPro" id="IPR037198">
    <property type="entry name" value="MutL_C_sf"/>
</dbReference>
<dbReference type="InterPro" id="IPR013507">
    <property type="entry name" value="DNA_mismatch_S5_2-like"/>
</dbReference>
<keyword evidence="2" id="KW-0227">DNA damage</keyword>
<feature type="domain" description="MutL C-terminal dimerisation" evidence="4">
    <location>
        <begin position="414"/>
        <end position="557"/>
    </location>
</feature>